<evidence type="ECO:0000313" key="4">
    <source>
        <dbReference type="Proteomes" id="UP000465031"/>
    </source>
</evidence>
<dbReference type="Proteomes" id="UP000076717">
    <property type="component" value="Unassembled WGS sequence"/>
</dbReference>
<protein>
    <submittedName>
        <fullName evidence="1">Uncharacterized protein</fullName>
    </submittedName>
</protein>
<accession>A0A162GHU0</accession>
<evidence type="ECO:0000313" key="2">
    <source>
        <dbReference type="EMBL" id="QHC54935.1"/>
    </source>
</evidence>
<keyword evidence="3" id="KW-1185">Reference proteome</keyword>
<organism evidence="1 3">
    <name type="scientific">Rathayibacter tanaceti</name>
    <dbReference type="NCBI Taxonomy" id="1671680"/>
    <lineage>
        <taxon>Bacteria</taxon>
        <taxon>Bacillati</taxon>
        <taxon>Actinomycetota</taxon>
        <taxon>Actinomycetes</taxon>
        <taxon>Micrococcales</taxon>
        <taxon>Microbacteriaceae</taxon>
        <taxon>Rathayibacter</taxon>
    </lineage>
</organism>
<dbReference type="RefSeq" id="WP_068210277.1">
    <property type="nucleotide sequence ID" value="NZ_CP047186.1"/>
</dbReference>
<name>A0A162GHU0_9MICO</name>
<reference evidence="1 3" key="1">
    <citation type="submission" date="2015-08" db="EMBL/GenBank/DDBJ databases">
        <title>Draft Genome Sequence of Rathayibacter sp. Strain VKM Ac-2596 Isolated from Leaf Gall Induced by Plant-Parasitic Nematodes.</title>
        <authorList>
            <person name="Vasilenko O.V."/>
            <person name="Starodumova I.P."/>
            <person name="Tarlachkov S.V."/>
            <person name="Dorofeeva L.V."/>
            <person name="Evtushenko L.I."/>
        </authorList>
    </citation>
    <scope>NUCLEOTIDE SEQUENCE [LARGE SCALE GENOMIC DNA]</scope>
    <source>
        <strain evidence="1 3">VKM Ac-2596</strain>
    </source>
</reference>
<dbReference type="AlphaFoldDB" id="A0A162GHU0"/>
<dbReference type="KEGG" id="rte:GSU10_04270"/>
<dbReference type="Proteomes" id="UP000465031">
    <property type="component" value="Chromosome"/>
</dbReference>
<dbReference type="EMBL" id="CP047186">
    <property type="protein sequence ID" value="QHC54935.1"/>
    <property type="molecule type" value="Genomic_DNA"/>
</dbReference>
<dbReference type="EMBL" id="LIIN01000041">
    <property type="protein sequence ID" value="KZX21399.1"/>
    <property type="molecule type" value="Genomic_DNA"/>
</dbReference>
<reference evidence="2" key="3">
    <citation type="submission" date="2019-12" db="EMBL/GenBank/DDBJ databases">
        <title>Complete and Draft Genome Sequences of New Strains and Members of Some Known Species of the Genus Rathayibacter isolated from Plants.</title>
        <authorList>
            <person name="Tarlachkov S.V."/>
            <person name="Starodumova I.P."/>
            <person name="Dorofeeva L.V."/>
            <person name="Prisyazhnaya N.V."/>
            <person name="Leyn S.A."/>
            <person name="Zlamal J.E."/>
            <person name="Elane M.L."/>
            <person name="Osterman A.L."/>
            <person name="Nadler S.A."/>
            <person name="Subbotin S.A."/>
            <person name="Evtushenko L.I."/>
        </authorList>
    </citation>
    <scope>NUCLEOTIDE SEQUENCE</scope>
    <source>
        <strain evidence="2">VKM Ac-2761</strain>
    </source>
</reference>
<sequence length="80" mass="8368">MPSTRDLGSDVRQEPQNPVIEGTAILHGAVAVLRLAFWFTDARAALAPLTGPGMTRVPVGSAAAVAQRAPKRLRASECSS</sequence>
<gene>
    <name evidence="1" type="ORF">ACH61_01495</name>
    <name evidence="2" type="ORF">GSU10_04270</name>
</gene>
<evidence type="ECO:0000313" key="1">
    <source>
        <dbReference type="EMBL" id="KZX21399.1"/>
    </source>
</evidence>
<proteinExistence type="predicted"/>
<reference evidence="4" key="2">
    <citation type="submission" date="2019-12" db="EMBL/GenBank/DDBJ databases">
        <title>Complete and draft genome sequences of new strains and members of some known species of the genus Rathayibacter isolated from plants.</title>
        <authorList>
            <person name="Tarlachkov S.V."/>
            <person name="Starodumova I.P."/>
            <person name="Dorofeeva L.V."/>
            <person name="Prisyazhnaya N.V."/>
            <person name="Leyn S."/>
            <person name="Zlamal J."/>
            <person name="Elan M."/>
            <person name="Osterman A.L."/>
            <person name="Nadler S."/>
            <person name="Subbotin S.A."/>
            <person name="Evtushenko L.I."/>
        </authorList>
    </citation>
    <scope>NUCLEOTIDE SEQUENCE [LARGE SCALE GENOMIC DNA]</scope>
    <source>
        <strain evidence="4">VKM Ac-2761</strain>
    </source>
</reference>
<evidence type="ECO:0000313" key="3">
    <source>
        <dbReference type="Proteomes" id="UP000076717"/>
    </source>
</evidence>